<evidence type="ECO:0000256" key="6">
    <source>
        <dbReference type="ARBA" id="ARBA00022679"/>
    </source>
</evidence>
<dbReference type="RefSeq" id="WP_122920609.1">
    <property type="nucleotide sequence ID" value="NZ_RHHQ01000021.1"/>
</dbReference>
<keyword evidence="10 15" id="KW-0472">Membrane</keyword>
<evidence type="ECO:0000256" key="10">
    <source>
        <dbReference type="ARBA" id="ARBA00023136"/>
    </source>
</evidence>
<dbReference type="Gene3D" id="1.20.120.1760">
    <property type="match status" value="1"/>
</dbReference>
<evidence type="ECO:0000256" key="13">
    <source>
        <dbReference type="ARBA" id="ARBA00033018"/>
    </source>
</evidence>
<accession>A0A3M8D4E4</accession>
<reference evidence="16 17" key="1">
    <citation type="submission" date="2018-10" db="EMBL/GenBank/DDBJ databases">
        <title>Phylogenomics of Brevibacillus.</title>
        <authorList>
            <person name="Dunlap C."/>
        </authorList>
    </citation>
    <scope>NUCLEOTIDE SEQUENCE [LARGE SCALE GENOMIC DNA]</scope>
    <source>
        <strain evidence="16 17">JCM 15716</strain>
    </source>
</reference>
<dbReference type="AlphaFoldDB" id="A0A3M8D4E4"/>
<evidence type="ECO:0000256" key="15">
    <source>
        <dbReference type="SAM" id="Phobius"/>
    </source>
</evidence>
<evidence type="ECO:0000256" key="3">
    <source>
        <dbReference type="ARBA" id="ARBA00005189"/>
    </source>
</evidence>
<keyword evidence="12" id="KW-1208">Phospholipid metabolism</keyword>
<dbReference type="PANTHER" id="PTHR14269">
    <property type="entry name" value="CDP-DIACYLGLYCEROL--GLYCEROL-3-PHOSPHATE 3-PHOSPHATIDYLTRANSFERASE-RELATED"/>
    <property type="match status" value="1"/>
</dbReference>
<organism evidence="16 17">
    <name type="scientific">Brevibacillus fluminis</name>
    <dbReference type="NCBI Taxonomy" id="511487"/>
    <lineage>
        <taxon>Bacteria</taxon>
        <taxon>Bacillati</taxon>
        <taxon>Bacillota</taxon>
        <taxon>Bacilli</taxon>
        <taxon>Bacillales</taxon>
        <taxon>Paenibacillaceae</taxon>
        <taxon>Brevibacillus</taxon>
    </lineage>
</organism>
<evidence type="ECO:0000256" key="2">
    <source>
        <dbReference type="ARBA" id="ARBA00004141"/>
    </source>
</evidence>
<dbReference type="UniPathway" id="UPA00084">
    <property type="reaction ID" value="UER00503"/>
</dbReference>
<dbReference type="InterPro" id="IPR000462">
    <property type="entry name" value="CDP-OH_P_trans"/>
</dbReference>
<evidence type="ECO:0000256" key="5">
    <source>
        <dbReference type="ARBA" id="ARBA00022516"/>
    </source>
</evidence>
<evidence type="ECO:0000256" key="9">
    <source>
        <dbReference type="ARBA" id="ARBA00023098"/>
    </source>
</evidence>
<dbReference type="InterPro" id="IPR004570">
    <property type="entry name" value="Phosphatidylglycerol_P_synth"/>
</dbReference>
<evidence type="ECO:0000256" key="4">
    <source>
        <dbReference type="ARBA" id="ARBA00010441"/>
    </source>
</evidence>
<comment type="subcellular location">
    <subcellularLocation>
        <location evidence="2">Membrane</location>
        <topology evidence="2">Multi-pass membrane protein</topology>
    </subcellularLocation>
</comment>
<dbReference type="Proteomes" id="UP000271031">
    <property type="component" value="Unassembled WGS sequence"/>
</dbReference>
<dbReference type="Pfam" id="PF01066">
    <property type="entry name" value="CDP-OH_P_transf"/>
    <property type="match status" value="1"/>
</dbReference>
<dbReference type="EMBL" id="RHHQ01000021">
    <property type="protein sequence ID" value="RNB82075.1"/>
    <property type="molecule type" value="Genomic_DNA"/>
</dbReference>
<keyword evidence="11" id="KW-0594">Phospholipid biosynthesis</keyword>
<feature type="transmembrane region" description="Helical" evidence="15">
    <location>
        <begin position="71"/>
        <end position="95"/>
    </location>
</feature>
<evidence type="ECO:0000256" key="7">
    <source>
        <dbReference type="ARBA" id="ARBA00022692"/>
    </source>
</evidence>
<keyword evidence="17" id="KW-1185">Reference proteome</keyword>
<comment type="function">
    <text evidence="1">This protein catalyzes the committed step to the synthesis of the acidic phospholipids.</text>
</comment>
<dbReference type="GO" id="GO:0016020">
    <property type="term" value="C:membrane"/>
    <property type="evidence" value="ECO:0007669"/>
    <property type="project" value="UniProtKB-SubCell"/>
</dbReference>
<feature type="transmembrane region" description="Helical" evidence="15">
    <location>
        <begin position="30"/>
        <end position="51"/>
    </location>
</feature>
<dbReference type="PANTHER" id="PTHR14269:SF11">
    <property type="entry name" value="CDP-DIACYLGLYCEROL--GLYCEROL-3-PHOSPHATE 3-PHOSPHATIDYLTRANSFERASE"/>
    <property type="match status" value="1"/>
</dbReference>
<comment type="pathway">
    <text evidence="3">Lipid metabolism.</text>
</comment>
<name>A0A3M8D4E4_9BACL</name>
<evidence type="ECO:0000256" key="11">
    <source>
        <dbReference type="ARBA" id="ARBA00023209"/>
    </source>
</evidence>
<evidence type="ECO:0000256" key="12">
    <source>
        <dbReference type="ARBA" id="ARBA00023264"/>
    </source>
</evidence>
<dbReference type="GO" id="GO:0006655">
    <property type="term" value="P:phosphatidylglycerol biosynthetic process"/>
    <property type="evidence" value="ECO:0007669"/>
    <property type="project" value="UniProtKB-UniPathway"/>
</dbReference>
<protein>
    <recommendedName>
        <fullName evidence="13">Phosphatidylglycerophosphate synthase</fullName>
    </recommendedName>
</protein>
<dbReference type="InterPro" id="IPR043130">
    <property type="entry name" value="CDP-OH_PTrfase_TM_dom"/>
</dbReference>
<comment type="similarity">
    <text evidence="4 14">Belongs to the CDP-alcohol phosphatidyltransferase class-I family.</text>
</comment>
<evidence type="ECO:0000256" key="8">
    <source>
        <dbReference type="ARBA" id="ARBA00022989"/>
    </source>
</evidence>
<dbReference type="PROSITE" id="PS00379">
    <property type="entry name" value="CDP_ALCOHOL_P_TRANSF"/>
    <property type="match status" value="1"/>
</dbReference>
<evidence type="ECO:0000256" key="1">
    <source>
        <dbReference type="ARBA" id="ARBA00003973"/>
    </source>
</evidence>
<keyword evidence="6 14" id="KW-0808">Transferase</keyword>
<feature type="transmembrane region" description="Helical" evidence="15">
    <location>
        <begin position="146"/>
        <end position="163"/>
    </location>
</feature>
<keyword evidence="5" id="KW-0444">Lipid biosynthesis</keyword>
<sequence length="176" mass="19966">MNIPNLLTFFRILLIPVYLLVFFSSGPFHVGIALAILILAGLTDIIDGYIARTYNQITSFGTMMDPLADKLMMLAVVCSLFLTERISVWTALFFFARDLGMIVASAIFHFRGKKTVPANAFGKVTTVLFYVTFPLLMYRYVYAEEILWAVMVFSFVTSALYIGKYRILNNKNSTHQ</sequence>
<keyword evidence="7 15" id="KW-0812">Transmembrane</keyword>
<keyword evidence="9" id="KW-0443">Lipid metabolism</keyword>
<gene>
    <name evidence="16" type="ORF">EDM56_24760</name>
</gene>
<dbReference type="PIRSF" id="PIRSF000847">
    <property type="entry name" value="Phos_ph_gly_syn"/>
    <property type="match status" value="1"/>
</dbReference>
<feature type="transmembrane region" description="Helical" evidence="15">
    <location>
        <begin position="6"/>
        <end position="23"/>
    </location>
</feature>
<keyword evidence="8 15" id="KW-1133">Transmembrane helix</keyword>
<dbReference type="InterPro" id="IPR048254">
    <property type="entry name" value="CDP_ALCOHOL_P_TRANSF_CS"/>
</dbReference>
<proteinExistence type="inferred from homology"/>
<dbReference type="OrthoDB" id="9796672at2"/>
<evidence type="ECO:0000313" key="16">
    <source>
        <dbReference type="EMBL" id="RNB82075.1"/>
    </source>
</evidence>
<dbReference type="GO" id="GO:0008444">
    <property type="term" value="F:CDP-diacylglycerol-glycerol-3-phosphate 3-phosphatidyltransferase activity"/>
    <property type="evidence" value="ECO:0007669"/>
    <property type="project" value="InterPro"/>
</dbReference>
<comment type="caution">
    <text evidence="16">The sequence shown here is derived from an EMBL/GenBank/DDBJ whole genome shotgun (WGS) entry which is preliminary data.</text>
</comment>
<dbReference type="InterPro" id="IPR050324">
    <property type="entry name" value="CDP-alcohol_PTase-I"/>
</dbReference>
<evidence type="ECO:0000256" key="14">
    <source>
        <dbReference type="RuleBase" id="RU003750"/>
    </source>
</evidence>
<evidence type="ECO:0000313" key="17">
    <source>
        <dbReference type="Proteomes" id="UP000271031"/>
    </source>
</evidence>